<dbReference type="Pfam" id="PF13344">
    <property type="entry name" value="Hydrolase_6"/>
    <property type="match status" value="1"/>
</dbReference>
<comment type="caution">
    <text evidence="1">The sequence shown here is derived from an EMBL/GenBank/DDBJ whole genome shotgun (WGS) entry which is preliminary data.</text>
</comment>
<dbReference type="InterPro" id="IPR006356">
    <property type="entry name" value="HAD-SF_hydro_IIA_hyp3"/>
</dbReference>
<dbReference type="PANTHER" id="PTHR19288:SF90">
    <property type="entry name" value="OS08G0542600 PROTEIN"/>
    <property type="match status" value="1"/>
</dbReference>
<dbReference type="Pfam" id="PF13242">
    <property type="entry name" value="Hydrolase_like"/>
    <property type="match status" value="1"/>
</dbReference>
<evidence type="ECO:0000313" key="1">
    <source>
        <dbReference type="EMBL" id="PAP93591.1"/>
    </source>
</evidence>
<reference evidence="1 2" key="1">
    <citation type="submission" date="2017-08" db="EMBL/GenBank/DDBJ databases">
        <title>Mesorhizobium wenxinae sp. nov., a novel rhizobial species isolated from root nodules of chickpea (Cicer arietinum L.).</title>
        <authorList>
            <person name="Zhang J."/>
        </authorList>
    </citation>
    <scope>NUCLEOTIDE SEQUENCE [LARGE SCALE GENOMIC DNA]</scope>
    <source>
        <strain evidence="2">WYCCWR 10019</strain>
    </source>
</reference>
<keyword evidence="1" id="KW-0378">Hydrolase</keyword>
<dbReference type="Gene3D" id="3.40.50.1000">
    <property type="entry name" value="HAD superfamily/HAD-like"/>
    <property type="match status" value="2"/>
</dbReference>
<dbReference type="PANTHER" id="PTHR19288">
    <property type="entry name" value="4-NITROPHENYLPHOSPHATASE-RELATED"/>
    <property type="match status" value="1"/>
</dbReference>
<dbReference type="SUPFAM" id="SSF56784">
    <property type="entry name" value="HAD-like"/>
    <property type="match status" value="1"/>
</dbReference>
<dbReference type="NCBIfam" id="TIGR01459">
    <property type="entry name" value="HAD-SF-IIA-hyp4"/>
    <property type="match status" value="1"/>
</dbReference>
<organism evidence="1 2">
    <name type="scientific">Mesorhizobium wenxiniae</name>
    <dbReference type="NCBI Taxonomy" id="2014805"/>
    <lineage>
        <taxon>Bacteria</taxon>
        <taxon>Pseudomonadati</taxon>
        <taxon>Pseudomonadota</taxon>
        <taxon>Alphaproteobacteria</taxon>
        <taxon>Hyphomicrobiales</taxon>
        <taxon>Phyllobacteriaceae</taxon>
        <taxon>Mesorhizobium</taxon>
    </lineage>
</organism>
<dbReference type="InterPro" id="IPR023214">
    <property type="entry name" value="HAD_sf"/>
</dbReference>
<accession>A0A271KCW3</accession>
<dbReference type="OrthoDB" id="9791073at2"/>
<dbReference type="AlphaFoldDB" id="A0A271KCW3"/>
<dbReference type="GO" id="GO:0016791">
    <property type="term" value="F:phosphatase activity"/>
    <property type="evidence" value="ECO:0007669"/>
    <property type="project" value="TreeGrafter"/>
</dbReference>
<dbReference type="GO" id="GO:0005737">
    <property type="term" value="C:cytoplasm"/>
    <property type="evidence" value="ECO:0007669"/>
    <property type="project" value="TreeGrafter"/>
</dbReference>
<sequence>MITKTVEHVDGIGALVERYQVFLLDQFGVLHDGTNPYPGAVEALSALKRAGRTIVLVSNSGRRARPNEARLLKLGFQPGSWDQFVSSGEIAWRSFHEMAISGTLRPNTKCLLISREGDRSAIEGLPFALTGDGDDAELVLIAASEGDRYDIDHYRRLFAPAAMRQVPCFCTNPDKIMLTAVGPRFGAGQLADLYESLGGSVTRIGKPYTPIFDAALALAGNPDRSSVVCVGDSVEHDVAGGIGAGVATALVLSGILADIPDLAELFDSLDAYPDYTTDVFKFAD</sequence>
<name>A0A271KCW3_9HYPH</name>
<dbReference type="Proteomes" id="UP000215931">
    <property type="component" value="Unassembled WGS sequence"/>
</dbReference>
<dbReference type="InterPro" id="IPR036412">
    <property type="entry name" value="HAD-like_sf"/>
</dbReference>
<evidence type="ECO:0000313" key="2">
    <source>
        <dbReference type="Proteomes" id="UP000215931"/>
    </source>
</evidence>
<proteinExistence type="predicted"/>
<gene>
    <name evidence="1" type="ORF">CIT31_21705</name>
</gene>
<protein>
    <submittedName>
        <fullName evidence="1">TIGR01459 family HAD-type hydrolase</fullName>
    </submittedName>
</protein>
<dbReference type="CDD" id="cd07525">
    <property type="entry name" value="HAD_like"/>
    <property type="match status" value="1"/>
</dbReference>
<keyword evidence="2" id="KW-1185">Reference proteome</keyword>
<dbReference type="EMBL" id="NPKH01000025">
    <property type="protein sequence ID" value="PAP93591.1"/>
    <property type="molecule type" value="Genomic_DNA"/>
</dbReference>
<dbReference type="RefSeq" id="WP_095520313.1">
    <property type="nucleotide sequence ID" value="NZ_NPKH01000025.1"/>
</dbReference>
<dbReference type="InterPro" id="IPR006357">
    <property type="entry name" value="HAD-SF_hydro_IIA"/>
</dbReference>